<dbReference type="GO" id="GO:0019287">
    <property type="term" value="P:isopentenyl diphosphate biosynthetic process, mevalonate pathway"/>
    <property type="evidence" value="ECO:0007669"/>
    <property type="project" value="InterPro"/>
</dbReference>
<dbReference type="SUPFAM" id="SSF54211">
    <property type="entry name" value="Ribosomal protein S5 domain 2-like"/>
    <property type="match status" value="1"/>
</dbReference>
<evidence type="ECO:0000256" key="1">
    <source>
        <dbReference type="ARBA" id="ARBA00008831"/>
    </source>
</evidence>
<keyword evidence="3" id="KW-0444">Lipid biosynthesis</keyword>
<comment type="similarity">
    <text evidence="1">Belongs to the diphosphomevalonate decarboxylase family.</text>
</comment>
<dbReference type="PANTHER" id="PTHR10977:SF3">
    <property type="entry name" value="DIPHOSPHOMEVALONATE DECARBOXYLASE"/>
    <property type="match status" value="1"/>
</dbReference>
<feature type="domain" description="Mvd1 C-terminal" evidence="8">
    <location>
        <begin position="180"/>
        <end position="306"/>
    </location>
</feature>
<dbReference type="PIRSF" id="PIRSF015950">
    <property type="entry name" value="Mev_P_decrbx"/>
    <property type="match status" value="1"/>
</dbReference>
<accession>A0A916S2D5</accession>
<dbReference type="InterPro" id="IPR020568">
    <property type="entry name" value="Ribosomal_Su5_D2-typ_SF"/>
</dbReference>
<dbReference type="PANTHER" id="PTHR10977">
    <property type="entry name" value="DIPHOSPHOMEVALONATE DECARBOXYLASE"/>
    <property type="match status" value="1"/>
</dbReference>
<evidence type="ECO:0000256" key="4">
    <source>
        <dbReference type="ARBA" id="ARBA00022741"/>
    </source>
</evidence>
<dbReference type="EC" id="4.1.1.33" evidence="2"/>
<evidence type="ECO:0000256" key="6">
    <source>
        <dbReference type="ARBA" id="ARBA00023098"/>
    </source>
</evidence>
<dbReference type="NCBIfam" id="TIGR01240">
    <property type="entry name" value="mevDPdecarb"/>
    <property type="match status" value="1"/>
</dbReference>
<feature type="domain" description="Diphosphomevalonate decarboxylase-like N-terminal" evidence="9">
    <location>
        <begin position="7"/>
        <end position="164"/>
    </location>
</feature>
<comment type="caution">
    <text evidence="10">The sequence shown here is derived from an EMBL/GenBank/DDBJ whole genome shotgun (WGS) entry which is preliminary data.</text>
</comment>
<keyword evidence="4" id="KW-0547">Nucleotide-binding</keyword>
<evidence type="ECO:0000259" key="9">
    <source>
        <dbReference type="Pfam" id="PF22700"/>
    </source>
</evidence>
<keyword evidence="6" id="KW-0443">Lipid metabolism</keyword>
<dbReference type="Proteomes" id="UP000613512">
    <property type="component" value="Unassembled WGS sequence"/>
</dbReference>
<evidence type="ECO:0000313" key="11">
    <source>
        <dbReference type="Proteomes" id="UP000613512"/>
    </source>
</evidence>
<dbReference type="EMBL" id="BMEY01000010">
    <property type="protein sequence ID" value="GGA78770.1"/>
    <property type="molecule type" value="Genomic_DNA"/>
</dbReference>
<dbReference type="GO" id="GO:0005829">
    <property type="term" value="C:cytosol"/>
    <property type="evidence" value="ECO:0007669"/>
    <property type="project" value="InterPro"/>
</dbReference>
<dbReference type="Gene3D" id="3.30.70.890">
    <property type="entry name" value="GHMP kinase, C-terminal domain"/>
    <property type="match status" value="1"/>
</dbReference>
<dbReference type="GO" id="GO:0004163">
    <property type="term" value="F:diphosphomevalonate decarboxylase activity"/>
    <property type="evidence" value="ECO:0007669"/>
    <property type="project" value="UniProtKB-EC"/>
</dbReference>
<dbReference type="RefSeq" id="WP_188384794.1">
    <property type="nucleotide sequence ID" value="NZ_BMEY01000010.1"/>
</dbReference>
<proteinExistence type="inferred from homology"/>
<dbReference type="InterPro" id="IPR005935">
    <property type="entry name" value="Mev_decarb"/>
</dbReference>
<name>A0A916S2D5_9BACI</name>
<evidence type="ECO:0000256" key="7">
    <source>
        <dbReference type="ARBA" id="ARBA00023239"/>
    </source>
</evidence>
<dbReference type="GO" id="GO:0005524">
    <property type="term" value="F:ATP binding"/>
    <property type="evidence" value="ECO:0007669"/>
    <property type="project" value="UniProtKB-KW"/>
</dbReference>
<dbReference type="InterPro" id="IPR014721">
    <property type="entry name" value="Ribsml_uS5_D2-typ_fold_subgr"/>
</dbReference>
<dbReference type="Pfam" id="PF22700">
    <property type="entry name" value="MVD-like_N"/>
    <property type="match status" value="1"/>
</dbReference>
<protein>
    <recommendedName>
        <fullName evidence="2">diphosphomevalonate decarboxylase</fullName>
        <ecNumber evidence="2">4.1.1.33</ecNumber>
    </recommendedName>
</protein>
<dbReference type="InterPro" id="IPR053859">
    <property type="entry name" value="MVD-like_N"/>
</dbReference>
<evidence type="ECO:0000256" key="5">
    <source>
        <dbReference type="ARBA" id="ARBA00022840"/>
    </source>
</evidence>
<keyword evidence="5" id="KW-0067">ATP-binding</keyword>
<dbReference type="InterPro" id="IPR029765">
    <property type="entry name" value="Mev_diP_decarb"/>
</dbReference>
<dbReference type="FunFam" id="3.30.230.10:FF:000072">
    <property type="entry name" value="Diphosphomevalonate decarboxylase"/>
    <property type="match status" value="1"/>
</dbReference>
<reference evidence="10" key="2">
    <citation type="submission" date="2020-09" db="EMBL/GenBank/DDBJ databases">
        <authorList>
            <person name="Sun Q."/>
            <person name="Zhou Y."/>
        </authorList>
    </citation>
    <scope>NUCLEOTIDE SEQUENCE</scope>
    <source>
        <strain evidence="10">CGMCC 1.12408</strain>
    </source>
</reference>
<organism evidence="10 11">
    <name type="scientific">Ornithinibacillus halotolerans</name>
    <dbReference type="NCBI Taxonomy" id="1274357"/>
    <lineage>
        <taxon>Bacteria</taxon>
        <taxon>Bacillati</taxon>
        <taxon>Bacillota</taxon>
        <taxon>Bacilli</taxon>
        <taxon>Bacillales</taxon>
        <taxon>Bacillaceae</taxon>
        <taxon>Ornithinibacillus</taxon>
    </lineage>
</organism>
<dbReference type="SUPFAM" id="SSF55060">
    <property type="entry name" value="GHMP Kinase, C-terminal domain"/>
    <property type="match status" value="1"/>
</dbReference>
<evidence type="ECO:0000313" key="10">
    <source>
        <dbReference type="EMBL" id="GGA78770.1"/>
    </source>
</evidence>
<dbReference type="Pfam" id="PF18376">
    <property type="entry name" value="MDD_C"/>
    <property type="match status" value="1"/>
</dbReference>
<dbReference type="AlphaFoldDB" id="A0A916S2D5"/>
<reference evidence="10" key="1">
    <citation type="journal article" date="2014" name="Int. J. Syst. Evol. Microbiol.">
        <title>Complete genome sequence of Corynebacterium casei LMG S-19264T (=DSM 44701T), isolated from a smear-ripened cheese.</title>
        <authorList>
            <consortium name="US DOE Joint Genome Institute (JGI-PGF)"/>
            <person name="Walter F."/>
            <person name="Albersmeier A."/>
            <person name="Kalinowski J."/>
            <person name="Ruckert C."/>
        </authorList>
    </citation>
    <scope>NUCLEOTIDE SEQUENCE</scope>
    <source>
        <strain evidence="10">CGMCC 1.12408</strain>
    </source>
</reference>
<evidence type="ECO:0000259" key="8">
    <source>
        <dbReference type="Pfam" id="PF18376"/>
    </source>
</evidence>
<evidence type="ECO:0000256" key="2">
    <source>
        <dbReference type="ARBA" id="ARBA00012296"/>
    </source>
</evidence>
<evidence type="ECO:0000256" key="3">
    <source>
        <dbReference type="ARBA" id="ARBA00022516"/>
    </source>
</evidence>
<dbReference type="InterPro" id="IPR041431">
    <property type="entry name" value="Mvd1_C"/>
</dbReference>
<keyword evidence="11" id="KW-1185">Reference proteome</keyword>
<sequence length="330" mass="36084">MKATAKAHTNIALIKYWGKRDETLILPTNNSLSVTLDGFYTTTSVEFNEQFTKDTFVLDDVSIAGEQYQRVANFLNLVRQLAGKEIYAEVKSTNAVPTAAGFASSASGFAALAAASTKAIGLKLDNTELSRLTRQGSGSACRSIFGGFAEWKKGEKDDGTDSFAVPITPKEHWDIRVAAVVLSSKMKKVSSREGMKRTVDTSPFFQGWVDSIPTDLAEIKEGIFAKDFEKVGQIAEANCLKMHATTLGAQPPFTYWLDTTVTVMQTVRALREQGIPAYFTIDAGPNVKVLYLPENEEEVQSTLRNIPGVTDVKLSRVGQGITYLEDESIV</sequence>
<dbReference type="InterPro" id="IPR036554">
    <property type="entry name" value="GHMP_kinase_C_sf"/>
</dbReference>
<dbReference type="Gene3D" id="3.30.230.10">
    <property type="match status" value="1"/>
</dbReference>
<keyword evidence="7" id="KW-0456">Lyase</keyword>
<gene>
    <name evidence="10" type="ORF">GCM10008025_22860</name>
</gene>